<gene>
    <name evidence="2" type="ORF">DB30_04890</name>
</gene>
<protein>
    <recommendedName>
        <fullName evidence="4">Lipoprotein MlpA</fullName>
    </recommendedName>
</protein>
<comment type="caution">
    <text evidence="2">The sequence shown here is derived from an EMBL/GenBank/DDBJ whole genome shotgun (WGS) entry which is preliminary data.</text>
</comment>
<name>A0A0C2D844_9BACT</name>
<reference evidence="2 3" key="1">
    <citation type="submission" date="2014-12" db="EMBL/GenBank/DDBJ databases">
        <title>Genome assembly of Enhygromyxa salina DSM 15201.</title>
        <authorList>
            <person name="Sharma G."/>
            <person name="Subramanian S."/>
        </authorList>
    </citation>
    <scope>NUCLEOTIDE SEQUENCE [LARGE SCALE GENOMIC DNA]</scope>
    <source>
        <strain evidence="2 3">DSM 15201</strain>
    </source>
</reference>
<dbReference type="EMBL" id="JMCC02000042">
    <property type="protein sequence ID" value="KIG16172.1"/>
    <property type="molecule type" value="Genomic_DNA"/>
</dbReference>
<feature type="region of interest" description="Disordered" evidence="1">
    <location>
        <begin position="127"/>
        <end position="149"/>
    </location>
</feature>
<accession>A0A0C2D844</accession>
<evidence type="ECO:0000256" key="1">
    <source>
        <dbReference type="SAM" id="MobiDB-lite"/>
    </source>
</evidence>
<sequence length="237" mass="25198">MVLLLATGCAQPVINCTSAHGYFAVEYVLTQGDPASSCGQLEGDVLGMQTYPQPGGKNGTPDYRNAIVAIRPESLGAMIKYATDRGAIDGDDVSPNANALGKFGQGFPTDDDFCLVDRVQRASVSLPEIEAVPDDPNTPDEDESQPAQPAAEIAYQWSRARFVVSADAQGTQFEADLEYTRDGCTASYHAVGLYPAVSCESDAECDDDKNGINPDFAVRCNTELGLCVLDGPLPAYE</sequence>
<feature type="compositionally biased region" description="Acidic residues" evidence="1">
    <location>
        <begin position="131"/>
        <end position="144"/>
    </location>
</feature>
<dbReference type="Proteomes" id="UP000031599">
    <property type="component" value="Unassembled WGS sequence"/>
</dbReference>
<proteinExistence type="predicted"/>
<evidence type="ECO:0000313" key="2">
    <source>
        <dbReference type="EMBL" id="KIG16172.1"/>
    </source>
</evidence>
<organism evidence="2 3">
    <name type="scientific">Enhygromyxa salina</name>
    <dbReference type="NCBI Taxonomy" id="215803"/>
    <lineage>
        <taxon>Bacteria</taxon>
        <taxon>Pseudomonadati</taxon>
        <taxon>Myxococcota</taxon>
        <taxon>Polyangia</taxon>
        <taxon>Nannocystales</taxon>
        <taxon>Nannocystaceae</taxon>
        <taxon>Enhygromyxa</taxon>
    </lineage>
</organism>
<dbReference type="AlphaFoldDB" id="A0A0C2D844"/>
<evidence type="ECO:0000313" key="3">
    <source>
        <dbReference type="Proteomes" id="UP000031599"/>
    </source>
</evidence>
<evidence type="ECO:0008006" key="4">
    <source>
        <dbReference type="Google" id="ProtNLM"/>
    </source>
</evidence>